<proteinExistence type="predicted"/>
<keyword evidence="2" id="KW-1185">Reference proteome</keyword>
<dbReference type="EMBL" id="REGN01006464">
    <property type="protein sequence ID" value="RNA09457.1"/>
    <property type="molecule type" value="Genomic_DNA"/>
</dbReference>
<dbReference type="Proteomes" id="UP000276133">
    <property type="component" value="Unassembled WGS sequence"/>
</dbReference>
<dbReference type="AlphaFoldDB" id="A0A3M7QDE0"/>
<organism evidence="1 2">
    <name type="scientific">Brachionus plicatilis</name>
    <name type="common">Marine rotifer</name>
    <name type="synonym">Brachionus muelleri</name>
    <dbReference type="NCBI Taxonomy" id="10195"/>
    <lineage>
        <taxon>Eukaryota</taxon>
        <taxon>Metazoa</taxon>
        <taxon>Spiralia</taxon>
        <taxon>Gnathifera</taxon>
        <taxon>Rotifera</taxon>
        <taxon>Eurotatoria</taxon>
        <taxon>Monogononta</taxon>
        <taxon>Pseudotrocha</taxon>
        <taxon>Ploima</taxon>
        <taxon>Brachionidae</taxon>
        <taxon>Brachionus</taxon>
    </lineage>
</organism>
<accession>A0A3M7QDE0</accession>
<comment type="caution">
    <text evidence="1">The sequence shown here is derived from an EMBL/GenBank/DDBJ whole genome shotgun (WGS) entry which is preliminary data.</text>
</comment>
<sequence>MNKGYKGSRILIAIRFFDLVDIDIDLPEKGLTVRRCGSSFLDVQEKLKSLQLNSFYIIIKLKK</sequence>
<gene>
    <name evidence="1" type="ORF">BpHYR1_042537</name>
</gene>
<evidence type="ECO:0000313" key="2">
    <source>
        <dbReference type="Proteomes" id="UP000276133"/>
    </source>
</evidence>
<protein>
    <submittedName>
        <fullName evidence="1">Uncharacterized protein</fullName>
    </submittedName>
</protein>
<name>A0A3M7QDE0_BRAPC</name>
<reference evidence="1 2" key="1">
    <citation type="journal article" date="2018" name="Sci. Rep.">
        <title>Genomic signatures of local adaptation to the degree of environmental predictability in rotifers.</title>
        <authorList>
            <person name="Franch-Gras L."/>
            <person name="Hahn C."/>
            <person name="Garcia-Roger E.M."/>
            <person name="Carmona M.J."/>
            <person name="Serra M."/>
            <person name="Gomez A."/>
        </authorList>
    </citation>
    <scope>NUCLEOTIDE SEQUENCE [LARGE SCALE GENOMIC DNA]</scope>
    <source>
        <strain evidence="1">HYR1</strain>
    </source>
</reference>
<evidence type="ECO:0000313" key="1">
    <source>
        <dbReference type="EMBL" id="RNA09457.1"/>
    </source>
</evidence>